<proteinExistence type="predicted"/>
<name>A0A3L8S7Z8_CHLGU</name>
<dbReference type="EMBL" id="QUSF01000050">
    <property type="protein sequence ID" value="RLV97883.1"/>
    <property type="molecule type" value="Genomic_DNA"/>
</dbReference>
<accession>A0A3L8S7Z8</accession>
<dbReference type="EMBL" id="QUSF01000049">
    <property type="protein sequence ID" value="RLV97946.1"/>
    <property type="molecule type" value="Genomic_DNA"/>
</dbReference>
<organism evidence="2 3">
    <name type="scientific">Chloebia gouldiae</name>
    <name type="common">Gouldian finch</name>
    <name type="synonym">Erythrura gouldiae</name>
    <dbReference type="NCBI Taxonomy" id="44316"/>
    <lineage>
        <taxon>Eukaryota</taxon>
        <taxon>Metazoa</taxon>
        <taxon>Chordata</taxon>
        <taxon>Craniata</taxon>
        <taxon>Vertebrata</taxon>
        <taxon>Euteleostomi</taxon>
        <taxon>Archelosauria</taxon>
        <taxon>Archosauria</taxon>
        <taxon>Dinosauria</taxon>
        <taxon>Saurischia</taxon>
        <taxon>Theropoda</taxon>
        <taxon>Coelurosauria</taxon>
        <taxon>Aves</taxon>
        <taxon>Neognathae</taxon>
        <taxon>Neoaves</taxon>
        <taxon>Telluraves</taxon>
        <taxon>Australaves</taxon>
        <taxon>Passeriformes</taxon>
        <taxon>Passeroidea</taxon>
        <taxon>Passeridae</taxon>
        <taxon>Chloebia</taxon>
    </lineage>
</organism>
<protein>
    <submittedName>
        <fullName evidence="2">Uncharacterized protein</fullName>
    </submittedName>
</protein>
<evidence type="ECO:0000313" key="1">
    <source>
        <dbReference type="EMBL" id="RLV97883.1"/>
    </source>
</evidence>
<dbReference type="Proteomes" id="UP000276834">
    <property type="component" value="Unassembled WGS sequence"/>
</dbReference>
<gene>
    <name evidence="2" type="ORF">DV515_00011276</name>
    <name evidence="1" type="ORF">DV515_00011337</name>
</gene>
<evidence type="ECO:0000313" key="2">
    <source>
        <dbReference type="EMBL" id="RLV97946.1"/>
    </source>
</evidence>
<comment type="caution">
    <text evidence="2">The sequence shown here is derived from an EMBL/GenBank/DDBJ whole genome shotgun (WGS) entry which is preliminary data.</text>
</comment>
<sequence length="78" mass="8344">MGPGCFQVTAHGGFGMCSQHWEPSLLQNSSSQGQQQGIYSALSQPCHRFCLAPAMPKHPTRKAVPAALLETGASKMRC</sequence>
<dbReference type="AlphaFoldDB" id="A0A3L8S7Z8"/>
<reference evidence="2 3" key="1">
    <citation type="journal article" date="2018" name="Proc. R. Soc. B">
        <title>A non-coding region near Follistatin controls head colour polymorphism in the Gouldian finch.</title>
        <authorList>
            <person name="Toomey M.B."/>
            <person name="Marques C.I."/>
            <person name="Andrade P."/>
            <person name="Araujo P.M."/>
            <person name="Sabatino S."/>
            <person name="Gazda M.A."/>
            <person name="Afonso S."/>
            <person name="Lopes R.J."/>
            <person name="Corbo J.C."/>
            <person name="Carneiro M."/>
        </authorList>
    </citation>
    <scope>NUCLEOTIDE SEQUENCE [LARGE SCALE GENOMIC DNA]</scope>
    <source>
        <strain evidence="2">Red01</strain>
        <tissue evidence="2">Muscle</tissue>
    </source>
</reference>
<evidence type="ECO:0000313" key="3">
    <source>
        <dbReference type="Proteomes" id="UP000276834"/>
    </source>
</evidence>
<keyword evidence="3" id="KW-1185">Reference proteome</keyword>
<reference evidence="2" key="2">
    <citation type="submission" date="2018-08" db="EMBL/GenBank/DDBJ databases">
        <authorList>
            <person name="Sabatino S.J."/>
        </authorList>
    </citation>
    <scope>NUCLEOTIDE SEQUENCE</scope>
    <source>
        <strain evidence="2">Red01</strain>
        <tissue evidence="2">Muscle</tissue>
    </source>
</reference>